<reference evidence="1 2" key="1">
    <citation type="journal article" date="2022" name="Hortic Res">
        <title>A haplotype resolved chromosomal level avocado genome allows analysis of novel avocado genes.</title>
        <authorList>
            <person name="Nath O."/>
            <person name="Fletcher S.J."/>
            <person name="Hayward A."/>
            <person name="Shaw L.M."/>
            <person name="Masouleh A.K."/>
            <person name="Furtado A."/>
            <person name="Henry R.J."/>
            <person name="Mitter N."/>
        </authorList>
    </citation>
    <scope>NUCLEOTIDE SEQUENCE [LARGE SCALE GENOMIC DNA]</scope>
    <source>
        <strain evidence="2">cv. Hass</strain>
    </source>
</reference>
<accession>A0ACC2L2L9</accession>
<dbReference type="Proteomes" id="UP001234297">
    <property type="component" value="Chromosome 6"/>
</dbReference>
<proteinExistence type="predicted"/>
<comment type="caution">
    <text evidence="1">The sequence shown here is derived from an EMBL/GenBank/DDBJ whole genome shotgun (WGS) entry which is preliminary data.</text>
</comment>
<organism evidence="1 2">
    <name type="scientific">Persea americana</name>
    <name type="common">Avocado</name>
    <dbReference type="NCBI Taxonomy" id="3435"/>
    <lineage>
        <taxon>Eukaryota</taxon>
        <taxon>Viridiplantae</taxon>
        <taxon>Streptophyta</taxon>
        <taxon>Embryophyta</taxon>
        <taxon>Tracheophyta</taxon>
        <taxon>Spermatophyta</taxon>
        <taxon>Magnoliopsida</taxon>
        <taxon>Magnoliidae</taxon>
        <taxon>Laurales</taxon>
        <taxon>Lauraceae</taxon>
        <taxon>Persea</taxon>
    </lineage>
</organism>
<gene>
    <name evidence="1" type="ORF">MRB53_020591</name>
</gene>
<evidence type="ECO:0000313" key="2">
    <source>
        <dbReference type="Proteomes" id="UP001234297"/>
    </source>
</evidence>
<protein>
    <submittedName>
        <fullName evidence="1">Uncharacterized protein</fullName>
    </submittedName>
</protein>
<dbReference type="EMBL" id="CM056814">
    <property type="protein sequence ID" value="KAJ8627284.1"/>
    <property type="molecule type" value="Genomic_DNA"/>
</dbReference>
<keyword evidence="2" id="KW-1185">Reference proteome</keyword>
<sequence>MNPRKRNSDLLEIIHCIERSFKGLTIAIRDVVDTFRLPKRQHSTLILTELRGIPALSGLGVELAHEWLTVHADMATFFITADNKGDWIMRQMPMIHQERMGRHPGIYQTWNECKAQVLEYPNAEFKGFSNMEEARVSFLNYHGQVKLKPESASALTPTTSGSLERISVRAETLLWIIIGLLGLISLLSCFAIYLAMVDYH</sequence>
<name>A0ACC2L2L9_PERAE</name>
<evidence type="ECO:0000313" key="1">
    <source>
        <dbReference type="EMBL" id="KAJ8627284.1"/>
    </source>
</evidence>